<dbReference type="InterPro" id="IPR036625">
    <property type="entry name" value="E3-bd_dom_sf"/>
</dbReference>
<comment type="caution">
    <text evidence="4">The sequence shown here is derived from an EMBL/GenBank/DDBJ whole genome shotgun (WGS) entry which is preliminary data.</text>
</comment>
<proteinExistence type="inferred from homology"/>
<feature type="region of interest" description="Disordered" evidence="2">
    <location>
        <begin position="229"/>
        <end position="258"/>
    </location>
</feature>
<comment type="similarity">
    <text evidence="1">Belongs to the 2-oxoacid dehydrogenase family.</text>
</comment>
<evidence type="ECO:0000313" key="4">
    <source>
        <dbReference type="EMBL" id="OLV16299.1"/>
    </source>
</evidence>
<accession>A0A1U7NTP5</accession>
<dbReference type="Gene3D" id="4.10.320.10">
    <property type="entry name" value="E3-binding domain"/>
    <property type="match status" value="1"/>
</dbReference>
<evidence type="ECO:0000256" key="1">
    <source>
        <dbReference type="ARBA" id="ARBA00007317"/>
    </source>
</evidence>
<dbReference type="Proteomes" id="UP000186607">
    <property type="component" value="Unassembled WGS sequence"/>
</dbReference>
<dbReference type="EMBL" id="MSTI01000146">
    <property type="protein sequence ID" value="OLV16299.1"/>
    <property type="molecule type" value="Genomic_DNA"/>
</dbReference>
<evidence type="ECO:0000259" key="3">
    <source>
        <dbReference type="PROSITE" id="PS51826"/>
    </source>
</evidence>
<feature type="domain" description="Peripheral subunit-binding (PSBD)" evidence="3">
    <location>
        <begin position="15"/>
        <end position="52"/>
    </location>
</feature>
<dbReference type="AlphaFoldDB" id="A0A1U7NTP5"/>
<feature type="compositionally biased region" description="Polar residues" evidence="2">
    <location>
        <begin position="243"/>
        <end position="254"/>
    </location>
</feature>
<gene>
    <name evidence="4" type="ORF">BOO71_0012247</name>
</gene>
<dbReference type="STRING" id="249408.BOO71_0012247"/>
<evidence type="ECO:0000313" key="5">
    <source>
        <dbReference type="Proteomes" id="UP000186607"/>
    </source>
</evidence>
<keyword evidence="5" id="KW-1185">Reference proteome</keyword>
<reference evidence="4 5" key="1">
    <citation type="submission" date="2017-01" db="EMBL/GenBank/DDBJ databases">
        <title>Genome Analysis of Deinococcus marmoris KOPRI26562.</title>
        <authorList>
            <person name="Kim J.H."/>
            <person name="Oh H.-M."/>
        </authorList>
    </citation>
    <scope>NUCLEOTIDE SEQUENCE [LARGE SCALE GENOMIC DNA]</scope>
    <source>
        <strain evidence="4 5">KOPRI26562</strain>
    </source>
</reference>
<dbReference type="PROSITE" id="PS51826">
    <property type="entry name" value="PSBD"/>
    <property type="match status" value="1"/>
</dbReference>
<dbReference type="InterPro" id="IPR004167">
    <property type="entry name" value="PSBD"/>
</dbReference>
<dbReference type="Pfam" id="PF02817">
    <property type="entry name" value="E3_binding"/>
    <property type="match status" value="1"/>
</dbReference>
<dbReference type="SUPFAM" id="SSF47005">
    <property type="entry name" value="Peripheral subunit-binding domain of 2-oxo acid dehydrogenase complex"/>
    <property type="match status" value="1"/>
</dbReference>
<organism evidence="4 5">
    <name type="scientific">Deinococcus marmoris</name>
    <dbReference type="NCBI Taxonomy" id="249408"/>
    <lineage>
        <taxon>Bacteria</taxon>
        <taxon>Thermotogati</taxon>
        <taxon>Deinococcota</taxon>
        <taxon>Deinococci</taxon>
        <taxon>Deinococcales</taxon>
        <taxon>Deinococcaceae</taxon>
        <taxon>Deinococcus</taxon>
    </lineage>
</organism>
<evidence type="ECO:0000256" key="2">
    <source>
        <dbReference type="SAM" id="MobiDB-lite"/>
    </source>
</evidence>
<dbReference type="GO" id="GO:0016746">
    <property type="term" value="F:acyltransferase activity"/>
    <property type="evidence" value="ECO:0007669"/>
    <property type="project" value="InterPro"/>
</dbReference>
<protein>
    <recommendedName>
        <fullName evidence="3">Peripheral subunit-binding (PSBD) domain-containing protein</fullName>
    </recommendedName>
</protein>
<name>A0A1U7NTP5_9DEIO</name>
<sequence length="504" mass="52740">MKLDVGEQRGMGMEQIAPLAKILAEANGIEWQQLRGSGSGGTVIEQDILNYLSRIMSGEEEPPSTPVDEMPEGWTGDEQLPAGMFSADMLSQAGIDSDIAEFVTQSRAPEAPAFNAAASATHDNMDFELDDDVADLDAPLAAEPQPIATDWSFAPAQTPAQQPPYIQEAPQPVAAAPEVHLPEVHVPEMQVPAVHVPAASQTDVAAAGGGLSGLLSRLYRKDKGAEAAPAASVPAPTPMPEVQPTQPVSVNGSDSGYAAELNAPEFDVQTPAVQMPVAEVAAAEPQVEETDTTEVYAAEVDAPEMEAPELEAPEPEDYVAPEYDAAPEVMAEQEAAPQPVAASASTDMPASAVWFGTYLRRDASMAAADDLRAQLSDALNMDVSLAFLVARAAQRHADILGLDLGHVALQGADGQDQPITGGALRDAMSALHSGQASAPDLLVTDAGTLGVDDLHFPHTLTLSLGRVQNGRVALSLNGDVNPRQAAQFLTRVAESLEKPIALVL</sequence>